<accession>A0A7S4FV92</accession>
<dbReference type="AlphaFoldDB" id="A0A7S4FV92"/>
<dbReference type="GO" id="GO:0005737">
    <property type="term" value="C:cytoplasm"/>
    <property type="evidence" value="ECO:0007669"/>
    <property type="project" value="TreeGrafter"/>
</dbReference>
<dbReference type="PROSITE" id="PS50056">
    <property type="entry name" value="TYR_PHOSPHATASE_2"/>
    <property type="match status" value="1"/>
</dbReference>
<dbReference type="Pfam" id="PF00782">
    <property type="entry name" value="DSPc"/>
    <property type="match status" value="1"/>
</dbReference>
<gene>
    <name evidence="7" type="ORF">EGYM00163_LOCUS27389</name>
</gene>
<dbReference type="GO" id="GO:0020037">
    <property type="term" value="F:heme binding"/>
    <property type="evidence" value="ECO:0007669"/>
    <property type="project" value="InterPro"/>
</dbReference>
<dbReference type="EC" id="3.1.3.48" evidence="2"/>
<dbReference type="InterPro" id="IPR044399">
    <property type="entry name" value="Mb-like_M"/>
</dbReference>
<evidence type="ECO:0000259" key="6">
    <source>
        <dbReference type="PROSITE" id="PS50056"/>
    </source>
</evidence>
<organism evidence="7">
    <name type="scientific">Eutreptiella gymnastica</name>
    <dbReference type="NCBI Taxonomy" id="73025"/>
    <lineage>
        <taxon>Eukaryota</taxon>
        <taxon>Discoba</taxon>
        <taxon>Euglenozoa</taxon>
        <taxon>Euglenida</taxon>
        <taxon>Spirocuta</taxon>
        <taxon>Euglenophyceae</taxon>
        <taxon>Eutreptiales</taxon>
        <taxon>Eutreptiaceae</taxon>
        <taxon>Eutreptiella</taxon>
    </lineage>
</organism>
<dbReference type="PANTHER" id="PTHR10159:SF519">
    <property type="entry name" value="DUAL SPECIFICITY PROTEIN PHOSPHATASE MPK3"/>
    <property type="match status" value="1"/>
</dbReference>
<feature type="region of interest" description="Disordered" evidence="5">
    <location>
        <begin position="332"/>
        <end position="372"/>
    </location>
</feature>
<dbReference type="SUPFAM" id="SSF46458">
    <property type="entry name" value="Globin-like"/>
    <property type="match status" value="1"/>
</dbReference>
<comment type="similarity">
    <text evidence="1">Belongs to the protein-tyrosine phosphatase family. Non-receptor class dual specificity subfamily.</text>
</comment>
<dbReference type="SUPFAM" id="SSF52799">
    <property type="entry name" value="(Phosphotyrosine protein) phosphatases II"/>
    <property type="match status" value="1"/>
</dbReference>
<dbReference type="PROSITE" id="PS00383">
    <property type="entry name" value="TYR_PHOSPHATASE_1"/>
    <property type="match status" value="1"/>
</dbReference>
<dbReference type="InterPro" id="IPR020422">
    <property type="entry name" value="TYR_PHOSPHATASE_DUAL_dom"/>
</dbReference>
<name>A0A7S4FV92_9EUGL</name>
<evidence type="ECO:0000313" key="7">
    <source>
        <dbReference type="EMBL" id="CAE0816230.1"/>
    </source>
</evidence>
<dbReference type="InterPro" id="IPR016130">
    <property type="entry name" value="Tyr_Pase_AS"/>
</dbReference>
<dbReference type="GO" id="GO:0043409">
    <property type="term" value="P:negative regulation of MAPK cascade"/>
    <property type="evidence" value="ECO:0007669"/>
    <property type="project" value="TreeGrafter"/>
</dbReference>
<evidence type="ECO:0000256" key="3">
    <source>
        <dbReference type="ARBA" id="ARBA00022801"/>
    </source>
</evidence>
<dbReference type="EMBL" id="HBJA01078130">
    <property type="protein sequence ID" value="CAE0816230.1"/>
    <property type="molecule type" value="Transcribed_RNA"/>
</dbReference>
<dbReference type="InterPro" id="IPR000340">
    <property type="entry name" value="Dual-sp_phosphatase_cat-dom"/>
</dbReference>
<reference evidence="7" key="1">
    <citation type="submission" date="2021-01" db="EMBL/GenBank/DDBJ databases">
        <authorList>
            <person name="Corre E."/>
            <person name="Pelletier E."/>
            <person name="Niang G."/>
            <person name="Scheremetjew M."/>
            <person name="Finn R."/>
            <person name="Kale V."/>
            <person name="Holt S."/>
            <person name="Cochrane G."/>
            <person name="Meng A."/>
            <person name="Brown T."/>
            <person name="Cohen L."/>
        </authorList>
    </citation>
    <scope>NUCLEOTIDE SEQUENCE</scope>
    <source>
        <strain evidence="7">CCMP1594</strain>
    </source>
</reference>
<dbReference type="CDD" id="cd14498">
    <property type="entry name" value="DSP"/>
    <property type="match status" value="1"/>
</dbReference>
<dbReference type="GO" id="GO:0019825">
    <property type="term" value="F:oxygen binding"/>
    <property type="evidence" value="ECO:0007669"/>
    <property type="project" value="InterPro"/>
</dbReference>
<dbReference type="Gene3D" id="3.90.190.10">
    <property type="entry name" value="Protein tyrosine phosphatase superfamily"/>
    <property type="match status" value="1"/>
</dbReference>
<dbReference type="GO" id="GO:0033550">
    <property type="term" value="F:MAP kinase tyrosine phosphatase activity"/>
    <property type="evidence" value="ECO:0007669"/>
    <property type="project" value="TreeGrafter"/>
</dbReference>
<proteinExistence type="inferred from homology"/>
<dbReference type="InterPro" id="IPR009050">
    <property type="entry name" value="Globin-like_sf"/>
</dbReference>
<dbReference type="GO" id="GO:0008330">
    <property type="term" value="F:protein tyrosine/threonine phosphatase activity"/>
    <property type="evidence" value="ECO:0007669"/>
    <property type="project" value="TreeGrafter"/>
</dbReference>
<evidence type="ECO:0000256" key="5">
    <source>
        <dbReference type="SAM" id="MobiDB-lite"/>
    </source>
</evidence>
<dbReference type="CDD" id="cd01040">
    <property type="entry name" value="Mb-like"/>
    <property type="match status" value="1"/>
</dbReference>
<evidence type="ECO:0000256" key="4">
    <source>
        <dbReference type="ARBA" id="ARBA00022912"/>
    </source>
</evidence>
<keyword evidence="4" id="KW-0904">Protein phosphatase</keyword>
<dbReference type="PANTHER" id="PTHR10159">
    <property type="entry name" value="DUAL SPECIFICITY PROTEIN PHOSPHATASE"/>
    <property type="match status" value="1"/>
</dbReference>
<dbReference type="InterPro" id="IPR000387">
    <property type="entry name" value="Tyr_Pase_dom"/>
</dbReference>
<evidence type="ECO:0000256" key="2">
    <source>
        <dbReference type="ARBA" id="ARBA00013064"/>
    </source>
</evidence>
<keyword evidence="3" id="KW-0378">Hydrolase</keyword>
<dbReference type="Gene3D" id="1.10.490.10">
    <property type="entry name" value="Globins"/>
    <property type="match status" value="1"/>
</dbReference>
<dbReference type="InterPro" id="IPR029021">
    <property type="entry name" value="Prot-tyrosine_phosphatase-like"/>
</dbReference>
<protein>
    <recommendedName>
        <fullName evidence="2">protein-tyrosine-phosphatase</fullName>
        <ecNumber evidence="2">3.1.3.48</ecNumber>
    </recommendedName>
</protein>
<feature type="compositionally biased region" description="Basic and acidic residues" evidence="5">
    <location>
        <begin position="344"/>
        <end position="356"/>
    </location>
</feature>
<evidence type="ECO:0000256" key="1">
    <source>
        <dbReference type="ARBA" id="ARBA00008601"/>
    </source>
</evidence>
<feature type="domain" description="Tyrosine specific protein phosphatases" evidence="6">
    <location>
        <begin position="85"/>
        <end position="152"/>
    </location>
</feature>
<dbReference type="InterPro" id="IPR012292">
    <property type="entry name" value="Globin/Proto"/>
</dbReference>
<dbReference type="SMART" id="SM00195">
    <property type="entry name" value="DSPc"/>
    <property type="match status" value="1"/>
</dbReference>
<sequence>MGHKYTKIVGSDEPGEACLFLGSIDWVVEDDILEDLGITAIVSVLPTQPQYAGEVLEKHNIPTEDYMVYPLEDNADEYISLFTKPGVLSACDFIHMRLTRGKRVLVHCDAGITRSAAVVVSYLMTYGTEVHCPQHLSLDKSQTIVQQLRERMDICLFQQDLKQLEVALKSGESIEPFSPALTTPKTPKSWSDVKAEDDPRVELRLLRSTWESIAALPGGLTEFGVAAYSNIFIIGGDRISEMFSHVDMARQTMMMPQMLRQIVWCLDSGNLEKLVRAHRRLKLGPEDFEPFHMGLMMTLKEKVNPSEEAVLGWEIFLRVVFSRWTRALQQQQQLSPKASPKAGVKREAWEGPESAKGKLTMALPPKLKRCPA</sequence>
<dbReference type="GO" id="GO:0017017">
    <property type="term" value="F:MAP kinase tyrosine/serine/threonine phosphatase activity"/>
    <property type="evidence" value="ECO:0007669"/>
    <property type="project" value="TreeGrafter"/>
</dbReference>